<dbReference type="FunFam" id="3.40.532.10:FF:000006">
    <property type="entry name" value="Ubiquitin carboxyl-terminal hydrolase"/>
    <property type="match status" value="1"/>
</dbReference>
<keyword evidence="11" id="KW-1185">Reference proteome</keyword>
<accession>R7QHX7</accession>
<gene>
    <name evidence="10" type="ORF">CHC_T00005609001</name>
</gene>
<dbReference type="AlphaFoldDB" id="R7QHX7"/>
<dbReference type="KEGG" id="ccp:CHC_T00005609001"/>
<feature type="active site" description="Nucleophile" evidence="7">
    <location>
        <position position="89"/>
    </location>
</feature>
<name>R7QHX7_CHOCR</name>
<dbReference type="SUPFAM" id="SSF54001">
    <property type="entry name" value="Cysteine proteinases"/>
    <property type="match status" value="1"/>
</dbReference>
<dbReference type="Gramene" id="CDF37373">
    <property type="protein sequence ID" value="CDF37373"/>
    <property type="gene ID" value="CHC_T00005609001"/>
</dbReference>
<evidence type="ECO:0000256" key="3">
    <source>
        <dbReference type="ARBA" id="ARBA00022670"/>
    </source>
</evidence>
<keyword evidence="4 7" id="KW-0833">Ubl conjugation pathway</keyword>
<dbReference type="STRING" id="2769.R7QHX7"/>
<reference evidence="11" key="1">
    <citation type="journal article" date="2013" name="Proc. Natl. Acad. Sci. U.S.A.">
        <title>Genome structure and metabolic features in the red seaweed Chondrus crispus shed light on evolution of the Archaeplastida.</title>
        <authorList>
            <person name="Collen J."/>
            <person name="Porcel B."/>
            <person name="Carre W."/>
            <person name="Ball S.G."/>
            <person name="Chaparro C."/>
            <person name="Tonon T."/>
            <person name="Barbeyron T."/>
            <person name="Michel G."/>
            <person name="Noel B."/>
            <person name="Valentin K."/>
            <person name="Elias M."/>
            <person name="Artiguenave F."/>
            <person name="Arun A."/>
            <person name="Aury J.M."/>
            <person name="Barbosa-Neto J.F."/>
            <person name="Bothwell J.H."/>
            <person name="Bouget F.Y."/>
            <person name="Brillet L."/>
            <person name="Cabello-Hurtado F."/>
            <person name="Capella-Gutierrez S."/>
            <person name="Charrier B."/>
            <person name="Cladiere L."/>
            <person name="Cock J.M."/>
            <person name="Coelho S.M."/>
            <person name="Colleoni C."/>
            <person name="Czjzek M."/>
            <person name="Da Silva C."/>
            <person name="Delage L."/>
            <person name="Denoeud F."/>
            <person name="Deschamps P."/>
            <person name="Dittami S.M."/>
            <person name="Gabaldon T."/>
            <person name="Gachon C.M."/>
            <person name="Groisillier A."/>
            <person name="Herve C."/>
            <person name="Jabbari K."/>
            <person name="Katinka M."/>
            <person name="Kloareg B."/>
            <person name="Kowalczyk N."/>
            <person name="Labadie K."/>
            <person name="Leblanc C."/>
            <person name="Lopez P.J."/>
            <person name="McLachlan D.H."/>
            <person name="Meslet-Cladiere L."/>
            <person name="Moustafa A."/>
            <person name="Nehr Z."/>
            <person name="Nyvall Collen P."/>
            <person name="Panaud O."/>
            <person name="Partensky F."/>
            <person name="Poulain J."/>
            <person name="Rensing S.A."/>
            <person name="Rousvoal S."/>
            <person name="Samson G."/>
            <person name="Symeonidi A."/>
            <person name="Weissenbach J."/>
            <person name="Zambounis A."/>
            <person name="Wincker P."/>
            <person name="Boyen C."/>
        </authorList>
    </citation>
    <scope>NUCLEOTIDE SEQUENCE [LARGE SCALE GENOMIC DNA]</scope>
    <source>
        <strain evidence="11">cv. Stackhouse</strain>
    </source>
</reference>
<feature type="site" description="Transition state stabilizer" evidence="7">
    <location>
        <position position="83"/>
    </location>
</feature>
<dbReference type="RefSeq" id="XP_005717192.1">
    <property type="nucleotide sequence ID" value="XM_005717135.1"/>
</dbReference>
<dbReference type="Proteomes" id="UP000012073">
    <property type="component" value="Unassembled WGS sequence"/>
</dbReference>
<dbReference type="GO" id="GO:0006511">
    <property type="term" value="P:ubiquitin-dependent protein catabolic process"/>
    <property type="evidence" value="ECO:0007669"/>
    <property type="project" value="UniProtKB-UniRule"/>
</dbReference>
<dbReference type="EC" id="3.4.19.12" evidence="8"/>
<keyword evidence="6 7" id="KW-0788">Thiol protease</keyword>
<evidence type="ECO:0000256" key="1">
    <source>
        <dbReference type="ARBA" id="ARBA00000707"/>
    </source>
</evidence>
<feature type="active site" description="Proton donor" evidence="7">
    <location>
        <position position="164"/>
    </location>
</feature>
<dbReference type="GO" id="GO:0004843">
    <property type="term" value="F:cysteine-type deubiquitinase activity"/>
    <property type="evidence" value="ECO:0007669"/>
    <property type="project" value="UniProtKB-UniRule"/>
</dbReference>
<evidence type="ECO:0000259" key="9">
    <source>
        <dbReference type="PROSITE" id="PS52048"/>
    </source>
</evidence>
<dbReference type="OMA" id="IDLHYVC"/>
<dbReference type="CDD" id="cd09616">
    <property type="entry name" value="Peptidase_C12_UCH_L1_L3"/>
    <property type="match status" value="1"/>
</dbReference>
<evidence type="ECO:0000256" key="4">
    <source>
        <dbReference type="ARBA" id="ARBA00022786"/>
    </source>
</evidence>
<feature type="site" description="Important for enzyme activity" evidence="7">
    <location>
        <position position="179"/>
    </location>
</feature>
<dbReference type="OrthoDB" id="427186at2759"/>
<dbReference type="GO" id="GO:0005737">
    <property type="term" value="C:cytoplasm"/>
    <property type="evidence" value="ECO:0007669"/>
    <property type="project" value="TreeGrafter"/>
</dbReference>
<proteinExistence type="inferred from homology"/>
<comment type="similarity">
    <text evidence="2 7 8">Belongs to the peptidase C12 family.</text>
</comment>
<sequence>MSAQQWIPLESNPEVLTGFGHALGVSPDLVFSDVWSLELLDMVPAPCHAVLLLFPLTPKLRNAEVADSTSLTDSPDAPYFVRQTIGNACGTIALIHAALNAGRLAPAPSPDSFLSRFGEATKDMTPDDRAKALMEDASLDAVHGQFAAQGQTAAPSPTEKVDLHFVAFVHKAGKLWLLDGRRDKPFECGPCEEGNVLRSSAKIVMDRFMKADPTEQRFTILALTAKP</sequence>
<feature type="domain" description="UCH catalytic" evidence="9">
    <location>
        <begin position="5"/>
        <end position="225"/>
    </location>
</feature>
<evidence type="ECO:0000256" key="2">
    <source>
        <dbReference type="ARBA" id="ARBA00009326"/>
    </source>
</evidence>
<keyword evidence="3 7" id="KW-0645">Protease</keyword>
<dbReference type="InterPro" id="IPR001578">
    <property type="entry name" value="Peptidase_C12_UCH"/>
</dbReference>
<dbReference type="InterPro" id="IPR036959">
    <property type="entry name" value="Peptidase_C12_UCH_sf"/>
</dbReference>
<dbReference type="GeneID" id="17324907"/>
<evidence type="ECO:0000256" key="5">
    <source>
        <dbReference type="ARBA" id="ARBA00022801"/>
    </source>
</evidence>
<dbReference type="PRINTS" id="PR00707">
    <property type="entry name" value="UBCTHYDRLASE"/>
</dbReference>
<dbReference type="Pfam" id="PF01088">
    <property type="entry name" value="Peptidase_C12"/>
    <property type="match status" value="1"/>
</dbReference>
<dbReference type="EMBL" id="HG001833">
    <property type="protein sequence ID" value="CDF37373.1"/>
    <property type="molecule type" value="Genomic_DNA"/>
</dbReference>
<evidence type="ECO:0000313" key="10">
    <source>
        <dbReference type="EMBL" id="CDF37373.1"/>
    </source>
</evidence>
<protein>
    <recommendedName>
        <fullName evidence="8">Ubiquitin carboxyl-terminal hydrolase</fullName>
        <ecNumber evidence="8">3.4.19.12</ecNumber>
    </recommendedName>
</protein>
<evidence type="ECO:0000256" key="7">
    <source>
        <dbReference type="PROSITE-ProRule" id="PRU01393"/>
    </source>
</evidence>
<dbReference type="InterPro" id="IPR038765">
    <property type="entry name" value="Papain-like_cys_pep_sf"/>
</dbReference>
<evidence type="ECO:0000256" key="8">
    <source>
        <dbReference type="RuleBase" id="RU361215"/>
    </source>
</evidence>
<dbReference type="GO" id="GO:0016579">
    <property type="term" value="P:protein deubiquitination"/>
    <property type="evidence" value="ECO:0007669"/>
    <property type="project" value="TreeGrafter"/>
</dbReference>
<dbReference type="PROSITE" id="PS52048">
    <property type="entry name" value="UCH_DOMAIN"/>
    <property type="match status" value="1"/>
</dbReference>
<dbReference type="Gene3D" id="3.40.532.10">
    <property type="entry name" value="Peptidase C12, ubiquitin carboxyl-terminal hydrolase"/>
    <property type="match status" value="1"/>
</dbReference>
<comment type="catalytic activity">
    <reaction evidence="1 7 8">
        <text>Thiol-dependent hydrolysis of ester, thioester, amide, peptide and isopeptide bonds formed by the C-terminal Gly of ubiquitin (a 76-residue protein attached to proteins as an intracellular targeting signal).</text>
        <dbReference type="EC" id="3.4.19.12"/>
    </reaction>
</comment>
<organism evidence="10 11">
    <name type="scientific">Chondrus crispus</name>
    <name type="common">Carrageen Irish moss</name>
    <name type="synonym">Polymorpha crispa</name>
    <dbReference type="NCBI Taxonomy" id="2769"/>
    <lineage>
        <taxon>Eukaryota</taxon>
        <taxon>Rhodophyta</taxon>
        <taxon>Florideophyceae</taxon>
        <taxon>Rhodymeniophycidae</taxon>
        <taxon>Gigartinales</taxon>
        <taxon>Gigartinaceae</taxon>
        <taxon>Chondrus</taxon>
    </lineage>
</organism>
<evidence type="ECO:0000256" key="6">
    <source>
        <dbReference type="ARBA" id="ARBA00022807"/>
    </source>
</evidence>
<evidence type="ECO:0000313" key="11">
    <source>
        <dbReference type="Proteomes" id="UP000012073"/>
    </source>
</evidence>
<dbReference type="PANTHER" id="PTHR10589">
    <property type="entry name" value="UBIQUITIN CARBOXYL-TERMINAL HYDROLASE"/>
    <property type="match status" value="1"/>
</dbReference>
<dbReference type="PANTHER" id="PTHR10589:SF17">
    <property type="entry name" value="UBIQUITIN CARBOXYL-TERMINAL HYDROLASE"/>
    <property type="match status" value="1"/>
</dbReference>
<dbReference type="PhylomeDB" id="R7QHX7"/>
<keyword evidence="5 7" id="KW-0378">Hydrolase</keyword>